<dbReference type="EMBL" id="JACHMJ010000001">
    <property type="protein sequence ID" value="MBB5844049.1"/>
    <property type="molecule type" value="Genomic_DNA"/>
</dbReference>
<keyword evidence="5" id="KW-1185">Reference proteome</keyword>
<evidence type="ECO:0000313" key="4">
    <source>
        <dbReference type="EMBL" id="MBB5844049.1"/>
    </source>
</evidence>
<comment type="caution">
    <text evidence="4">The sequence shown here is derived from an EMBL/GenBank/DDBJ whole genome shotgun (WGS) entry which is preliminary data.</text>
</comment>
<evidence type="ECO:0000256" key="1">
    <source>
        <dbReference type="SAM" id="MobiDB-lite"/>
    </source>
</evidence>
<dbReference type="AlphaFoldDB" id="A0A841ARJ6"/>
<evidence type="ECO:0000256" key="2">
    <source>
        <dbReference type="SAM" id="SignalP"/>
    </source>
</evidence>
<dbReference type="RefSeq" id="WP_184237827.1">
    <property type="nucleotide sequence ID" value="NZ_JACHMJ010000001.1"/>
</dbReference>
<sequence length="178" mass="18260">MNRRLIPTALVVLLSASTLLGCAPQPDLSDSAAQTLQQSVQQVATLASTGDPTGATAELDALQGELDAAVDSGDVTAERSQTIQTAIDAVRADLAQQIAAAEAAAAAAAAAEAERVAAEQQAAAEKAEADRIAAEQAAAEQQAADEKAQKEAEREAEKAAREAEKNEDDKPKPGDDEE</sequence>
<organism evidence="4 5">
    <name type="scientific">Conyzicola lurida</name>
    <dbReference type="NCBI Taxonomy" id="1172621"/>
    <lineage>
        <taxon>Bacteria</taxon>
        <taxon>Bacillati</taxon>
        <taxon>Actinomycetota</taxon>
        <taxon>Actinomycetes</taxon>
        <taxon>Micrococcales</taxon>
        <taxon>Microbacteriaceae</taxon>
        <taxon>Conyzicola</taxon>
    </lineage>
</organism>
<evidence type="ECO:0000313" key="5">
    <source>
        <dbReference type="Proteomes" id="UP000536685"/>
    </source>
</evidence>
<accession>A0A841ARJ6</accession>
<dbReference type="Proteomes" id="UP000536685">
    <property type="component" value="Unassembled WGS sequence"/>
</dbReference>
<protein>
    <submittedName>
        <fullName evidence="4">Membrane protein involved in colicin uptake</fullName>
    </submittedName>
</protein>
<feature type="compositionally biased region" description="Basic and acidic residues" evidence="1">
    <location>
        <begin position="144"/>
        <end position="178"/>
    </location>
</feature>
<name>A0A841ARJ6_9MICO</name>
<feature type="domain" description="FIMAH" evidence="3">
    <location>
        <begin position="27"/>
        <end position="91"/>
    </location>
</feature>
<dbReference type="InterPro" id="IPR054470">
    <property type="entry name" value="FIMAH_dom"/>
</dbReference>
<dbReference type="Pfam" id="PF22888">
    <property type="entry name" value="FIMAH"/>
    <property type="match status" value="1"/>
</dbReference>
<gene>
    <name evidence="4" type="ORF">HD599_002372</name>
</gene>
<keyword evidence="2" id="KW-0732">Signal</keyword>
<dbReference type="PROSITE" id="PS51257">
    <property type="entry name" value="PROKAR_LIPOPROTEIN"/>
    <property type="match status" value="1"/>
</dbReference>
<feature type="region of interest" description="Disordered" evidence="1">
    <location>
        <begin position="116"/>
        <end position="178"/>
    </location>
</feature>
<proteinExistence type="predicted"/>
<feature type="signal peptide" evidence="2">
    <location>
        <begin position="1"/>
        <end position="22"/>
    </location>
</feature>
<reference evidence="4 5" key="1">
    <citation type="submission" date="2020-08" db="EMBL/GenBank/DDBJ databases">
        <title>Sequencing the genomes of 1000 actinobacteria strains.</title>
        <authorList>
            <person name="Klenk H.-P."/>
        </authorList>
    </citation>
    <scope>NUCLEOTIDE SEQUENCE [LARGE SCALE GENOMIC DNA]</scope>
    <source>
        <strain evidence="4 5">DSM 105784</strain>
    </source>
</reference>
<evidence type="ECO:0000259" key="3">
    <source>
        <dbReference type="Pfam" id="PF22888"/>
    </source>
</evidence>
<feature type="chain" id="PRO_5039680973" evidence="2">
    <location>
        <begin position="23"/>
        <end position="178"/>
    </location>
</feature>